<reference evidence="2 3" key="1">
    <citation type="submission" date="2021-05" db="EMBL/GenBank/DDBJ databases">
        <authorList>
            <person name="Zahm M."/>
            <person name="Klopp C."/>
            <person name="Cabau C."/>
            <person name="Kuhl H."/>
            <person name="Suciu R."/>
            <person name="Ciorpac M."/>
            <person name="Holostenco D."/>
            <person name="Gessner J."/>
            <person name="Wuertz S."/>
            <person name="Hohne C."/>
            <person name="Stock M."/>
            <person name="Gislard M."/>
            <person name="Lluch J."/>
            <person name="Milhes M."/>
            <person name="Lampietro C."/>
            <person name="Lopez Roques C."/>
            <person name="Donnadieu C."/>
            <person name="Du K."/>
            <person name="Schartl M."/>
            <person name="Guiguen Y."/>
        </authorList>
    </citation>
    <scope>NUCLEOTIDE SEQUENCE [LARGE SCALE GENOMIC DNA]</scope>
    <source>
        <strain evidence="2">Hh-F2</strain>
        <tissue evidence="2">Blood</tissue>
    </source>
</reference>
<name>A0ABR0Y327_HUSHU</name>
<dbReference type="EMBL" id="JAHFZB010000054">
    <property type="protein sequence ID" value="KAK6466675.1"/>
    <property type="molecule type" value="Genomic_DNA"/>
</dbReference>
<dbReference type="InterPro" id="IPR011029">
    <property type="entry name" value="DEATH-like_dom_sf"/>
</dbReference>
<dbReference type="InterPro" id="IPR004020">
    <property type="entry name" value="DAPIN"/>
</dbReference>
<dbReference type="PROSITE" id="PS50824">
    <property type="entry name" value="DAPIN"/>
    <property type="match status" value="1"/>
</dbReference>
<dbReference type="SMART" id="SM01289">
    <property type="entry name" value="PYRIN"/>
    <property type="match status" value="1"/>
</dbReference>
<dbReference type="Pfam" id="PF02758">
    <property type="entry name" value="PYRIN"/>
    <property type="match status" value="1"/>
</dbReference>
<dbReference type="CDD" id="cd08321">
    <property type="entry name" value="Pyrin_ASC-like"/>
    <property type="match status" value="1"/>
</dbReference>
<dbReference type="Proteomes" id="UP001369086">
    <property type="component" value="Unassembled WGS sequence"/>
</dbReference>
<dbReference type="Gene3D" id="1.10.533.10">
    <property type="entry name" value="Death Domain, Fas"/>
    <property type="match status" value="1"/>
</dbReference>
<comment type="caution">
    <text evidence="2">The sequence shown here is derived from an EMBL/GenBank/DDBJ whole genome shotgun (WGS) entry which is preliminary data.</text>
</comment>
<feature type="domain" description="Pyrin" evidence="1">
    <location>
        <begin position="31"/>
        <end position="126"/>
    </location>
</feature>
<protein>
    <submittedName>
        <fullName evidence="2">Pyrin-like</fullName>
    </submittedName>
</protein>
<sequence length="166" mass="19154">MKKEKSGYFSVTKNKHSSAFLNNPFPREAVLWSCSGCMMEVLLKVLDELQEPEFRRLKSKLSELAVDEGYDRIPRGPLELASKEQVASLLLDYYPEDYAVELTQHALKAINKRRLCCDLVTHLAAARNTCFTVKPAEAIRNHSCHLSWVFRTVLLFTTWYLRNKKS</sequence>
<organism evidence="2 3">
    <name type="scientific">Huso huso</name>
    <name type="common">Beluga</name>
    <name type="synonym">Acipenser huso</name>
    <dbReference type="NCBI Taxonomy" id="61971"/>
    <lineage>
        <taxon>Eukaryota</taxon>
        <taxon>Metazoa</taxon>
        <taxon>Chordata</taxon>
        <taxon>Craniata</taxon>
        <taxon>Vertebrata</taxon>
        <taxon>Euteleostomi</taxon>
        <taxon>Actinopterygii</taxon>
        <taxon>Chondrostei</taxon>
        <taxon>Acipenseriformes</taxon>
        <taxon>Acipenseridae</taxon>
        <taxon>Huso</taxon>
    </lineage>
</organism>
<evidence type="ECO:0000313" key="2">
    <source>
        <dbReference type="EMBL" id="KAK6466675.1"/>
    </source>
</evidence>
<evidence type="ECO:0000259" key="1">
    <source>
        <dbReference type="PROSITE" id="PS50824"/>
    </source>
</evidence>
<evidence type="ECO:0000313" key="3">
    <source>
        <dbReference type="Proteomes" id="UP001369086"/>
    </source>
</evidence>
<gene>
    <name evidence="2" type="ORF">HHUSO_G35958</name>
</gene>
<keyword evidence="3" id="KW-1185">Reference proteome</keyword>
<dbReference type="SUPFAM" id="SSF47986">
    <property type="entry name" value="DEATH domain"/>
    <property type="match status" value="1"/>
</dbReference>
<proteinExistence type="predicted"/>
<accession>A0ABR0Y327</accession>